<reference evidence="3" key="1">
    <citation type="submission" date="2013-03" db="EMBL/GenBank/DDBJ databases">
        <title>The Genome Sequence of Anopheles christyi ACHKN1017.</title>
        <authorList>
            <consortium name="The Broad Institute Genomics Platform"/>
            <person name="Neafsey D.E."/>
            <person name="Besansky N."/>
            <person name="Walker B."/>
            <person name="Young S.K."/>
            <person name="Zeng Q."/>
            <person name="Gargeya S."/>
            <person name="Fitzgerald M."/>
            <person name="Haas B."/>
            <person name="Abouelleil A."/>
            <person name="Allen A.W."/>
            <person name="Alvarado L."/>
            <person name="Arachchi H.M."/>
            <person name="Berlin A.M."/>
            <person name="Chapman S.B."/>
            <person name="Gainer-Dewar J."/>
            <person name="Goldberg J."/>
            <person name="Griggs A."/>
            <person name="Gujja S."/>
            <person name="Hansen M."/>
            <person name="Howarth C."/>
            <person name="Imamovic A."/>
            <person name="Ireland A."/>
            <person name="Larimer J."/>
            <person name="McCowan C."/>
            <person name="Murphy C."/>
            <person name="Pearson M."/>
            <person name="Poon T.W."/>
            <person name="Priest M."/>
            <person name="Roberts A."/>
            <person name="Saif S."/>
            <person name="Shea T."/>
            <person name="Sisk P."/>
            <person name="Sykes S."/>
            <person name="Wortman J."/>
            <person name="Nusbaum C."/>
            <person name="Birren B."/>
        </authorList>
    </citation>
    <scope>NUCLEOTIDE SEQUENCE [LARGE SCALE GENOMIC DNA]</scope>
    <source>
        <strain evidence="3">ACHKN1017</strain>
    </source>
</reference>
<protein>
    <submittedName>
        <fullName evidence="2">Uncharacterized protein</fullName>
    </submittedName>
</protein>
<organism evidence="2 3">
    <name type="scientific">Anopheles christyi</name>
    <dbReference type="NCBI Taxonomy" id="43041"/>
    <lineage>
        <taxon>Eukaryota</taxon>
        <taxon>Metazoa</taxon>
        <taxon>Ecdysozoa</taxon>
        <taxon>Arthropoda</taxon>
        <taxon>Hexapoda</taxon>
        <taxon>Insecta</taxon>
        <taxon>Pterygota</taxon>
        <taxon>Neoptera</taxon>
        <taxon>Endopterygota</taxon>
        <taxon>Diptera</taxon>
        <taxon>Nematocera</taxon>
        <taxon>Culicoidea</taxon>
        <taxon>Culicidae</taxon>
        <taxon>Anophelinae</taxon>
        <taxon>Anopheles</taxon>
    </lineage>
</organism>
<feature type="chain" id="PRO_5008125452" evidence="1">
    <location>
        <begin position="20"/>
        <end position="175"/>
    </location>
</feature>
<feature type="signal peptide" evidence="1">
    <location>
        <begin position="1"/>
        <end position="19"/>
    </location>
</feature>
<dbReference type="AlphaFoldDB" id="A0A182KFK5"/>
<reference evidence="2" key="2">
    <citation type="submission" date="2020-05" db="UniProtKB">
        <authorList>
            <consortium name="EnsemblMetazoa"/>
        </authorList>
    </citation>
    <scope>IDENTIFICATION</scope>
    <source>
        <strain evidence="2">ACHKN1017</strain>
    </source>
</reference>
<dbReference type="PANTHER" id="PTHR21112">
    <property type="entry name" value="CHEMOSENSORY PROTEIN A 29A-RELATED"/>
    <property type="match status" value="1"/>
</dbReference>
<keyword evidence="3" id="KW-1185">Reference proteome</keyword>
<evidence type="ECO:0000256" key="1">
    <source>
        <dbReference type="SAM" id="SignalP"/>
    </source>
</evidence>
<evidence type="ECO:0000313" key="3">
    <source>
        <dbReference type="Proteomes" id="UP000075881"/>
    </source>
</evidence>
<name>A0A182KFK5_9DIPT</name>
<dbReference type="PANTHER" id="PTHR21112:SF0">
    <property type="entry name" value="CHEMOSENSORY PROTEIN A 29A-RELATED"/>
    <property type="match status" value="1"/>
</dbReference>
<dbReference type="Proteomes" id="UP000075881">
    <property type="component" value="Unassembled WGS sequence"/>
</dbReference>
<accession>A0A182KFK5</accession>
<proteinExistence type="predicted"/>
<dbReference type="VEuPathDB" id="VectorBase:ACHR009543"/>
<evidence type="ECO:0000313" key="2">
    <source>
        <dbReference type="EnsemblMetazoa" id="ACHR009543-PA"/>
    </source>
</evidence>
<keyword evidence="1" id="KW-0732">Signal</keyword>
<sequence>MRSFWVAIALHICSTCVGSINVSFESFEQTYGEDVMLYELRVRKFNRTATVLNGTIHLFREAHNDVQYRVDMFYSRLGNQQYNHLPMKLPSSGVCDFINNLYNIYPELTTVVTNFPAKDECPISVRDMHILDKEFPSKIWPPAMHRQGLWRLDVSGILHNKPHVTFKLGLRVTND</sequence>
<dbReference type="EnsemblMetazoa" id="ACHR009543-RA">
    <property type="protein sequence ID" value="ACHR009543-PA"/>
    <property type="gene ID" value="ACHR009543"/>
</dbReference>